<keyword evidence="4 13" id="KW-0679">Respiratory chain</keyword>
<dbReference type="Gene3D" id="2.60.40.1120">
    <property type="entry name" value="Carboxypeptidase-like, regulatory domain"/>
    <property type="match status" value="1"/>
</dbReference>
<feature type="domain" description="Cytochrome oxidase subunit II copper A binding" evidence="17">
    <location>
        <begin position="361"/>
        <end position="487"/>
    </location>
</feature>
<dbReference type="Proteomes" id="UP000230859">
    <property type="component" value="Unassembled WGS sequence"/>
</dbReference>
<dbReference type="PANTHER" id="PTHR22888:SF9">
    <property type="entry name" value="CYTOCHROME C OXIDASE SUBUNIT 2"/>
    <property type="match status" value="1"/>
</dbReference>
<dbReference type="GO" id="GO:0042773">
    <property type="term" value="P:ATP synthesis coupled electron transport"/>
    <property type="evidence" value="ECO:0007669"/>
    <property type="project" value="TreeGrafter"/>
</dbReference>
<feature type="transmembrane region" description="Helical" evidence="15">
    <location>
        <begin position="286"/>
        <end position="310"/>
    </location>
</feature>
<evidence type="ECO:0000256" key="12">
    <source>
        <dbReference type="ARBA" id="ARBA00024688"/>
    </source>
</evidence>
<dbReference type="GO" id="GO:0016491">
    <property type="term" value="F:oxidoreductase activity"/>
    <property type="evidence" value="ECO:0007669"/>
    <property type="project" value="InterPro"/>
</dbReference>
<proteinExistence type="inferred from homology"/>
<evidence type="ECO:0000256" key="13">
    <source>
        <dbReference type="RuleBase" id="RU000456"/>
    </source>
</evidence>
<dbReference type="PROSITE" id="PS00078">
    <property type="entry name" value="COX2"/>
    <property type="match status" value="1"/>
</dbReference>
<evidence type="ECO:0000256" key="6">
    <source>
        <dbReference type="ARBA" id="ARBA00022723"/>
    </source>
</evidence>
<evidence type="ECO:0000313" key="20">
    <source>
        <dbReference type="Proteomes" id="UP000230859"/>
    </source>
</evidence>
<feature type="chain" id="PRO_5013910298" description="Cytochrome c oxidase subunit 2" evidence="16">
    <location>
        <begin position="24"/>
        <end position="494"/>
    </location>
</feature>
<evidence type="ECO:0000256" key="8">
    <source>
        <dbReference type="ARBA" id="ARBA00022982"/>
    </source>
</evidence>
<evidence type="ECO:0000256" key="7">
    <source>
        <dbReference type="ARBA" id="ARBA00022967"/>
    </source>
</evidence>
<evidence type="ECO:0000256" key="16">
    <source>
        <dbReference type="SAM" id="SignalP"/>
    </source>
</evidence>
<feature type="signal peptide" evidence="16">
    <location>
        <begin position="1"/>
        <end position="23"/>
    </location>
</feature>
<dbReference type="GO" id="GO:0005886">
    <property type="term" value="C:plasma membrane"/>
    <property type="evidence" value="ECO:0007669"/>
    <property type="project" value="UniProtKB-SubCell"/>
</dbReference>
<gene>
    <name evidence="19" type="primary">coxB</name>
    <name evidence="19" type="ORF">COV74_02530</name>
</gene>
<dbReference type="InterPro" id="IPR011759">
    <property type="entry name" value="Cyt_c_oxidase_su2_TM_dom"/>
</dbReference>
<keyword evidence="3 13" id="KW-0813">Transport</keyword>
<dbReference type="PROSITE" id="PS50999">
    <property type="entry name" value="COX2_TM"/>
    <property type="match status" value="1"/>
</dbReference>
<evidence type="ECO:0000256" key="3">
    <source>
        <dbReference type="ARBA" id="ARBA00022448"/>
    </source>
</evidence>
<dbReference type="NCBIfam" id="TIGR02866">
    <property type="entry name" value="CoxB"/>
    <property type="match status" value="1"/>
</dbReference>
<dbReference type="Gene3D" id="1.10.287.90">
    <property type="match status" value="1"/>
</dbReference>
<dbReference type="PROSITE" id="PS50857">
    <property type="entry name" value="COX2_CUA"/>
    <property type="match status" value="1"/>
</dbReference>
<dbReference type="SUPFAM" id="SSF49503">
    <property type="entry name" value="Cupredoxins"/>
    <property type="match status" value="2"/>
</dbReference>
<keyword evidence="8 13" id="KW-0249">Electron transport</keyword>
<keyword evidence="6 14" id="KW-0479">Metal-binding</keyword>
<dbReference type="InterPro" id="IPR001505">
    <property type="entry name" value="Copper_CuA"/>
</dbReference>
<dbReference type="InterPro" id="IPR002429">
    <property type="entry name" value="CcO_II-like_C"/>
</dbReference>
<evidence type="ECO:0000256" key="1">
    <source>
        <dbReference type="ARBA" id="ARBA00004141"/>
    </source>
</evidence>
<evidence type="ECO:0000256" key="15">
    <source>
        <dbReference type="SAM" id="Phobius"/>
    </source>
</evidence>
<dbReference type="PRINTS" id="PR01166">
    <property type="entry name" value="CYCOXIDASEII"/>
</dbReference>
<dbReference type="InterPro" id="IPR014222">
    <property type="entry name" value="Cyt_c_oxidase_su2"/>
</dbReference>
<evidence type="ECO:0000313" key="19">
    <source>
        <dbReference type="EMBL" id="PIQ87039.1"/>
    </source>
</evidence>
<evidence type="ECO:0000256" key="4">
    <source>
        <dbReference type="ARBA" id="ARBA00022660"/>
    </source>
</evidence>
<comment type="similarity">
    <text evidence="2 13">Belongs to the cytochrome c oxidase subunit 2 family.</text>
</comment>
<dbReference type="SUPFAM" id="SSF49464">
    <property type="entry name" value="Carboxypeptidase regulatory domain-like"/>
    <property type="match status" value="1"/>
</dbReference>
<keyword evidence="7" id="KW-1278">Translocase</keyword>
<dbReference type="PANTHER" id="PTHR22888">
    <property type="entry name" value="CYTOCHROME C OXIDASE, SUBUNIT II"/>
    <property type="match status" value="1"/>
</dbReference>
<evidence type="ECO:0000259" key="18">
    <source>
        <dbReference type="PROSITE" id="PS50999"/>
    </source>
</evidence>
<dbReference type="GO" id="GO:0005507">
    <property type="term" value="F:copper ion binding"/>
    <property type="evidence" value="ECO:0007669"/>
    <property type="project" value="InterPro"/>
</dbReference>
<organism evidence="19 20">
    <name type="scientific">Candidatus Abzuiibacterium crystallinum</name>
    <dbReference type="NCBI Taxonomy" id="1974748"/>
    <lineage>
        <taxon>Bacteria</taxon>
        <taxon>Pseudomonadati</taxon>
        <taxon>Candidatus Omnitrophota</taxon>
        <taxon>Candidatus Abzuiibacterium</taxon>
    </lineage>
</organism>
<dbReference type="CDD" id="cd13919">
    <property type="entry name" value="CuRO_HCO_II_like_5"/>
    <property type="match status" value="1"/>
</dbReference>
<evidence type="ECO:0000256" key="5">
    <source>
        <dbReference type="ARBA" id="ARBA00022692"/>
    </source>
</evidence>
<evidence type="ECO:0000256" key="2">
    <source>
        <dbReference type="ARBA" id="ARBA00007866"/>
    </source>
</evidence>
<dbReference type="EC" id="7.1.1.9" evidence="14"/>
<keyword evidence="5 13" id="KW-0812">Transmembrane</keyword>
<keyword evidence="11 15" id="KW-0472">Membrane</keyword>
<comment type="caution">
    <text evidence="19">The sequence shown here is derived from an EMBL/GenBank/DDBJ whole genome shotgun (WGS) entry which is preliminary data.</text>
</comment>
<keyword evidence="9 15" id="KW-1133">Transmembrane helix</keyword>
<accession>A0A2H0LRH5</accession>
<reference evidence="19 20" key="1">
    <citation type="submission" date="2017-09" db="EMBL/GenBank/DDBJ databases">
        <title>Depth-based differentiation of microbial function through sediment-hosted aquifers and enrichment of novel symbionts in the deep terrestrial subsurface.</title>
        <authorList>
            <person name="Probst A.J."/>
            <person name="Ladd B."/>
            <person name="Jarett J.K."/>
            <person name="Geller-Mcgrath D.E."/>
            <person name="Sieber C.M."/>
            <person name="Emerson J.B."/>
            <person name="Anantharaman K."/>
            <person name="Thomas B.C."/>
            <person name="Malmstrom R."/>
            <person name="Stieglmeier M."/>
            <person name="Klingl A."/>
            <person name="Woyke T."/>
            <person name="Ryan C.M."/>
            <person name="Banfield J.F."/>
        </authorList>
    </citation>
    <scope>NUCLEOTIDE SEQUENCE [LARGE SCALE GENOMIC DNA]</scope>
    <source>
        <strain evidence="19">CG11_big_fil_rev_8_21_14_0_20_45_26</strain>
    </source>
</reference>
<comment type="subcellular location">
    <subcellularLocation>
        <location evidence="13">Cell membrane</location>
        <topology evidence="13">Multi-pass membrane protein</topology>
    </subcellularLocation>
    <subcellularLocation>
        <location evidence="1">Membrane</location>
        <topology evidence="1">Multi-pass membrane protein</topology>
    </subcellularLocation>
</comment>
<dbReference type="InterPro" id="IPR008972">
    <property type="entry name" value="Cupredoxin"/>
</dbReference>
<dbReference type="Gene3D" id="2.60.40.420">
    <property type="entry name" value="Cupredoxins - blue copper proteins"/>
    <property type="match status" value="2"/>
</dbReference>
<evidence type="ECO:0000259" key="17">
    <source>
        <dbReference type="PROSITE" id="PS50857"/>
    </source>
</evidence>
<evidence type="ECO:0000256" key="14">
    <source>
        <dbReference type="RuleBase" id="RU004024"/>
    </source>
</evidence>
<dbReference type="SUPFAM" id="SSF81464">
    <property type="entry name" value="Cytochrome c oxidase subunit II-like, transmembrane region"/>
    <property type="match status" value="1"/>
</dbReference>
<protein>
    <recommendedName>
        <fullName evidence="14">Cytochrome c oxidase subunit 2</fullName>
        <ecNumber evidence="14">7.1.1.9</ecNumber>
    </recommendedName>
</protein>
<keyword evidence="10 14" id="KW-0186">Copper</keyword>
<dbReference type="InterPro" id="IPR036257">
    <property type="entry name" value="Cyt_c_oxidase_su2_TM_sf"/>
</dbReference>
<dbReference type="AlphaFoldDB" id="A0A2H0LRH5"/>
<sequence>MNLRKVITAGLVCLYLFPAFVQAGTVTGKALFSGEAPPNQKIDMAADPVCSGMHKTDFLNERVVVNSNQTLKNVFVYVKEGLGGQAFPAPQTPAVLDQEGCWYYPHVQGMQAGQKLQILNSDATLHNVHAVAKNNAEFNLGMPLQGMKLEKTFSNPEIMIKMKCDVHPWMNGYIGVVSHPFYAVTGDDGSFEIKDLPPGEYTIEAWHEVYGTQTQKIAVPGGSVNADFQFSSSEIVDEASGLKITAEAPKPINRFDDSAALNKPRAKTGWWLPENISTYGGKLDRLFYVILWITSIVFIAVQVALLIFLFKYRDRPGAKAAYTHGNNRLEIIWTVIPALILVFLTIASQKLWSEIKGQPPAGAIPIEIQAEQFAWNVRYTGKDGKFGTSDDIKTINQLHIPVGKPVRVRLTSIAKDNKHPVIHSFFLPEVRLKQDVVPGMAIDVWFEATRTGQYEIACAEFCGLGHYRMRGFLSIHSQEGFDAWLREAAQGGIG</sequence>
<dbReference type="InterPro" id="IPR045187">
    <property type="entry name" value="CcO_II"/>
</dbReference>
<dbReference type="EMBL" id="PCVY01000022">
    <property type="protein sequence ID" value="PIQ87039.1"/>
    <property type="molecule type" value="Genomic_DNA"/>
</dbReference>
<feature type="domain" description="Cytochrome oxidase subunit II transmembrane region profile" evidence="18">
    <location>
        <begin position="264"/>
        <end position="359"/>
    </location>
</feature>
<comment type="cofactor">
    <cofactor evidence="14">
        <name>Cu cation</name>
        <dbReference type="ChEBI" id="CHEBI:23378"/>
    </cofactor>
    <text evidence="14">Binds a copper A center.</text>
</comment>
<comment type="function">
    <text evidence="12 14">Subunits I and II form the functional core of the enzyme complex. Electrons originating in cytochrome c are transferred via heme a and Cu(A) to the binuclear center formed by heme a3 and Cu(B).</text>
</comment>
<comment type="catalytic activity">
    <reaction evidence="14">
        <text>4 Fe(II)-[cytochrome c] + O2 + 8 H(+)(in) = 4 Fe(III)-[cytochrome c] + 2 H2O + 4 H(+)(out)</text>
        <dbReference type="Rhea" id="RHEA:11436"/>
        <dbReference type="Rhea" id="RHEA-COMP:10350"/>
        <dbReference type="Rhea" id="RHEA-COMP:14399"/>
        <dbReference type="ChEBI" id="CHEBI:15377"/>
        <dbReference type="ChEBI" id="CHEBI:15378"/>
        <dbReference type="ChEBI" id="CHEBI:15379"/>
        <dbReference type="ChEBI" id="CHEBI:29033"/>
        <dbReference type="ChEBI" id="CHEBI:29034"/>
        <dbReference type="EC" id="7.1.1.9"/>
    </reaction>
</comment>
<name>A0A2H0LRH5_9BACT</name>
<evidence type="ECO:0000256" key="9">
    <source>
        <dbReference type="ARBA" id="ARBA00022989"/>
    </source>
</evidence>
<dbReference type="Pfam" id="PF00116">
    <property type="entry name" value="COX2"/>
    <property type="match status" value="1"/>
</dbReference>
<evidence type="ECO:0000256" key="11">
    <source>
        <dbReference type="ARBA" id="ARBA00023136"/>
    </source>
</evidence>
<dbReference type="InterPro" id="IPR008969">
    <property type="entry name" value="CarboxyPept-like_regulatory"/>
</dbReference>
<keyword evidence="16" id="KW-0732">Signal</keyword>
<dbReference type="Pfam" id="PF02790">
    <property type="entry name" value="COX2_TM"/>
    <property type="match status" value="1"/>
</dbReference>
<feature type="transmembrane region" description="Helical" evidence="15">
    <location>
        <begin position="331"/>
        <end position="352"/>
    </location>
</feature>
<evidence type="ECO:0000256" key="10">
    <source>
        <dbReference type="ARBA" id="ARBA00023008"/>
    </source>
</evidence>
<dbReference type="GO" id="GO:0004129">
    <property type="term" value="F:cytochrome-c oxidase activity"/>
    <property type="evidence" value="ECO:0007669"/>
    <property type="project" value="UniProtKB-EC"/>
</dbReference>